<dbReference type="Gene3D" id="1.25.40.10">
    <property type="entry name" value="Tetratricopeptide repeat domain"/>
    <property type="match status" value="1"/>
</dbReference>
<dbReference type="EMBL" id="JADILX010000018">
    <property type="protein sequence ID" value="MBO8484955.1"/>
    <property type="molecule type" value="Genomic_DNA"/>
</dbReference>
<evidence type="ECO:0000256" key="1">
    <source>
        <dbReference type="SAM" id="SignalP"/>
    </source>
</evidence>
<evidence type="ECO:0000313" key="3">
    <source>
        <dbReference type="Proteomes" id="UP000823750"/>
    </source>
</evidence>
<sequence>MRILASIILFVLASSALYTESRAQTPDTDRFAERYSLLVSRLGADGVGIETLLDAWEAEDSTDIRLYTARFNYYFAKSRTSSVVTRPERKYLGMEPILHLKDSTGAEVYYYEEYFYSDSLFSLAIKTVDKAMKAWPGRLDVKLMKADALNAYEKGSPDMTSAFLETLAEEYFAGGTQWEYPGDTVNDDFVKSVMQQYCASFFNQGTDNSFAAFRRLAEKMLDLVPEDPTFMADMGSYMLVAGKDYKGALKWYNKVLKVKPDDYTAIKNCILVARRTRNTKLEKKYLAMMAEYGPENERQSAAIRLRAFEKKR</sequence>
<evidence type="ECO:0008006" key="4">
    <source>
        <dbReference type="Google" id="ProtNLM"/>
    </source>
</evidence>
<dbReference type="AlphaFoldDB" id="A0A9D9NQR1"/>
<protein>
    <recommendedName>
        <fullName evidence="4">Tetratricopeptide repeat protein</fullName>
    </recommendedName>
</protein>
<name>A0A9D9NQR1_9BACT</name>
<accession>A0A9D9NQR1</accession>
<comment type="caution">
    <text evidence="2">The sequence shown here is derived from an EMBL/GenBank/DDBJ whole genome shotgun (WGS) entry which is preliminary data.</text>
</comment>
<gene>
    <name evidence="2" type="ORF">IAB78_00830</name>
</gene>
<dbReference type="SUPFAM" id="SSF48452">
    <property type="entry name" value="TPR-like"/>
    <property type="match status" value="1"/>
</dbReference>
<reference evidence="2" key="2">
    <citation type="journal article" date="2021" name="PeerJ">
        <title>Extensive microbial diversity within the chicken gut microbiome revealed by metagenomics and culture.</title>
        <authorList>
            <person name="Gilroy R."/>
            <person name="Ravi A."/>
            <person name="Getino M."/>
            <person name="Pursley I."/>
            <person name="Horton D.L."/>
            <person name="Alikhan N.F."/>
            <person name="Baker D."/>
            <person name="Gharbi K."/>
            <person name="Hall N."/>
            <person name="Watson M."/>
            <person name="Adriaenssens E.M."/>
            <person name="Foster-Nyarko E."/>
            <person name="Jarju S."/>
            <person name="Secka A."/>
            <person name="Antonio M."/>
            <person name="Oren A."/>
            <person name="Chaudhuri R.R."/>
            <person name="La Ragione R."/>
            <person name="Hildebrand F."/>
            <person name="Pallen M.J."/>
        </authorList>
    </citation>
    <scope>NUCLEOTIDE SEQUENCE</scope>
    <source>
        <strain evidence="2">B2-16538</strain>
    </source>
</reference>
<dbReference type="Proteomes" id="UP000823750">
    <property type="component" value="Unassembled WGS sequence"/>
</dbReference>
<feature type="signal peptide" evidence="1">
    <location>
        <begin position="1"/>
        <end position="23"/>
    </location>
</feature>
<proteinExistence type="predicted"/>
<feature type="chain" id="PRO_5039479432" description="Tetratricopeptide repeat protein" evidence="1">
    <location>
        <begin position="24"/>
        <end position="312"/>
    </location>
</feature>
<evidence type="ECO:0000313" key="2">
    <source>
        <dbReference type="EMBL" id="MBO8484955.1"/>
    </source>
</evidence>
<organism evidence="2 3">
    <name type="scientific">Candidatus Cryptobacteroides excrementavium</name>
    <dbReference type="NCBI Taxonomy" id="2840759"/>
    <lineage>
        <taxon>Bacteria</taxon>
        <taxon>Pseudomonadati</taxon>
        <taxon>Bacteroidota</taxon>
        <taxon>Bacteroidia</taxon>
        <taxon>Bacteroidales</taxon>
        <taxon>Candidatus Cryptobacteroides</taxon>
    </lineage>
</organism>
<dbReference type="InterPro" id="IPR011990">
    <property type="entry name" value="TPR-like_helical_dom_sf"/>
</dbReference>
<keyword evidence="1" id="KW-0732">Signal</keyword>
<reference evidence="2" key="1">
    <citation type="submission" date="2020-10" db="EMBL/GenBank/DDBJ databases">
        <authorList>
            <person name="Gilroy R."/>
        </authorList>
    </citation>
    <scope>NUCLEOTIDE SEQUENCE</scope>
    <source>
        <strain evidence="2">B2-16538</strain>
    </source>
</reference>